<dbReference type="InterPro" id="IPR026961">
    <property type="entry name" value="PGG_dom"/>
</dbReference>
<evidence type="ECO:0000256" key="7">
    <source>
        <dbReference type="PROSITE-ProRule" id="PRU00023"/>
    </source>
</evidence>
<name>A0A8X7ZME1_POPTO</name>
<evidence type="ECO:0000256" key="8">
    <source>
        <dbReference type="SAM" id="Phobius"/>
    </source>
</evidence>
<accession>A0A8X7ZME1</accession>
<evidence type="ECO:0000313" key="12">
    <source>
        <dbReference type="Proteomes" id="UP000886885"/>
    </source>
</evidence>
<evidence type="ECO:0008006" key="13">
    <source>
        <dbReference type="Google" id="ProtNLM"/>
    </source>
</evidence>
<dbReference type="InterPro" id="IPR002110">
    <property type="entry name" value="Ankyrin_rpt"/>
</dbReference>
<evidence type="ECO:0000313" key="11">
    <source>
        <dbReference type="EMBL" id="KAG6770487.1"/>
    </source>
</evidence>
<evidence type="ECO:0000256" key="1">
    <source>
        <dbReference type="ARBA" id="ARBA00004141"/>
    </source>
</evidence>
<evidence type="ECO:0000256" key="6">
    <source>
        <dbReference type="ARBA" id="ARBA00023136"/>
    </source>
</evidence>
<dbReference type="PROSITE" id="PS50297">
    <property type="entry name" value="ANK_REP_REGION"/>
    <property type="match status" value="3"/>
</dbReference>
<feature type="repeat" description="ANK" evidence="7">
    <location>
        <begin position="256"/>
        <end position="288"/>
    </location>
</feature>
<keyword evidence="12" id="KW-1185">Reference proteome</keyword>
<feature type="transmembrane region" description="Helical" evidence="8">
    <location>
        <begin position="587"/>
        <end position="605"/>
    </location>
</feature>
<keyword evidence="3" id="KW-0677">Repeat</keyword>
<evidence type="ECO:0000259" key="10">
    <source>
        <dbReference type="Pfam" id="PF24626"/>
    </source>
</evidence>
<gene>
    <name evidence="11" type="ORF">POTOM_026171</name>
</gene>
<dbReference type="Pfam" id="PF24626">
    <property type="entry name" value="SH3_Tf2-1"/>
    <property type="match status" value="1"/>
</dbReference>
<evidence type="ECO:0000256" key="3">
    <source>
        <dbReference type="ARBA" id="ARBA00022737"/>
    </source>
</evidence>
<sequence>MLDRLRQAATEDAAYKKMVELVREGTIRSGLDIRDGKGWLLSSNPFELVLGAQPQTLAEIAVQITGGKSPAAYRFVMERQELFEQAQDSLRKARKRMLKYANQKRRLLEFSVGDKVLLKLTPQIWKKIVGTTKHRGLVPRYDGPFEVIEKVGAIAYRKAQGLFDKSRPLRQMVHVKIEWTMERMEEVQRKLQEAAVEGNVTSLLILLQEDRLVLDRCAVTCPAETPLHIAAMLGHLEFTREILCWKPELVKEVDLHRSSPLHLATANGHLEVVRVLLLVDADLCLVKDRNGWNPLHVAVIKGRLDVLKELVQAKPDAIRTRGQRGETILHLCVKHYQLEALKFLVGITIADTEFVNSEDDDGFTILHLAVADREIEVINYLISESPIQVNALNANGFTALDIVLAQGRRNIKDIGIQNTLREGGAISSKDMLSTMHGLDAIRPNNSTTINKRNCWRKKNWLEERRNSLMVAASLIATMAFQAGISPPNGNWQEDLQSHEAGRSIMADKMPDYFAFFVGYNTTSFLASISVIILLISGLPFKWRIFTWILMIIMWIAVVATIWTYYISISCLSSRRGESTTAKAGANVVFFGVMGIVLIGHSIRLIRKIVTPARRSRARRFSRSTTITHANI</sequence>
<dbReference type="PANTHER" id="PTHR24186:SF37">
    <property type="entry name" value="PGG DOMAIN-CONTAINING PROTEIN"/>
    <property type="match status" value="1"/>
</dbReference>
<dbReference type="PROSITE" id="PS50088">
    <property type="entry name" value="ANK_REPEAT"/>
    <property type="match status" value="3"/>
</dbReference>
<dbReference type="AlphaFoldDB" id="A0A8X7ZME1"/>
<feature type="transmembrane region" description="Helical" evidence="8">
    <location>
        <begin position="512"/>
        <end position="535"/>
    </location>
</feature>
<organism evidence="11 12">
    <name type="scientific">Populus tomentosa</name>
    <name type="common">Chinese white poplar</name>
    <dbReference type="NCBI Taxonomy" id="118781"/>
    <lineage>
        <taxon>Eukaryota</taxon>
        <taxon>Viridiplantae</taxon>
        <taxon>Streptophyta</taxon>
        <taxon>Embryophyta</taxon>
        <taxon>Tracheophyta</taxon>
        <taxon>Spermatophyta</taxon>
        <taxon>Magnoliopsida</taxon>
        <taxon>eudicotyledons</taxon>
        <taxon>Gunneridae</taxon>
        <taxon>Pentapetalae</taxon>
        <taxon>rosids</taxon>
        <taxon>fabids</taxon>
        <taxon>Malpighiales</taxon>
        <taxon>Salicaceae</taxon>
        <taxon>Saliceae</taxon>
        <taxon>Populus</taxon>
    </lineage>
</organism>
<dbReference type="Pfam" id="PF13962">
    <property type="entry name" value="PGG"/>
    <property type="match status" value="1"/>
</dbReference>
<keyword evidence="5 7" id="KW-0040">ANK repeat</keyword>
<evidence type="ECO:0000259" key="9">
    <source>
        <dbReference type="Pfam" id="PF13962"/>
    </source>
</evidence>
<protein>
    <recommendedName>
        <fullName evidence="13">PGG domain-containing protein</fullName>
    </recommendedName>
</protein>
<feature type="transmembrane region" description="Helical" evidence="8">
    <location>
        <begin position="547"/>
        <end position="567"/>
    </location>
</feature>
<evidence type="ECO:0000256" key="2">
    <source>
        <dbReference type="ARBA" id="ARBA00022692"/>
    </source>
</evidence>
<dbReference type="Proteomes" id="UP000886885">
    <property type="component" value="Chromosome 6D"/>
</dbReference>
<keyword evidence="2 8" id="KW-0812">Transmembrane</keyword>
<dbReference type="EMBL" id="JAAWWB010000012">
    <property type="protein sequence ID" value="KAG6770487.1"/>
    <property type="molecule type" value="Genomic_DNA"/>
</dbReference>
<keyword evidence="4 8" id="KW-1133">Transmembrane helix</keyword>
<evidence type="ECO:0000256" key="4">
    <source>
        <dbReference type="ARBA" id="ARBA00022989"/>
    </source>
</evidence>
<dbReference type="Pfam" id="PF12796">
    <property type="entry name" value="Ank_2"/>
    <property type="match status" value="2"/>
</dbReference>
<dbReference type="GO" id="GO:0005886">
    <property type="term" value="C:plasma membrane"/>
    <property type="evidence" value="ECO:0007669"/>
    <property type="project" value="TreeGrafter"/>
</dbReference>
<keyword evidence="6 8" id="KW-0472">Membrane</keyword>
<dbReference type="FunFam" id="1.25.40.20:FF:000600">
    <property type="entry name" value="Uncharacterized protein"/>
    <property type="match status" value="1"/>
</dbReference>
<comment type="subcellular location">
    <subcellularLocation>
        <location evidence="1">Membrane</location>
        <topology evidence="1">Multi-pass membrane protein</topology>
    </subcellularLocation>
</comment>
<feature type="domain" description="PGG" evidence="9">
    <location>
        <begin position="459"/>
        <end position="570"/>
    </location>
</feature>
<proteinExistence type="predicted"/>
<comment type="caution">
    <text evidence="11">The sequence shown here is derived from an EMBL/GenBank/DDBJ whole genome shotgun (WGS) entry which is preliminary data.</text>
</comment>
<evidence type="ECO:0000256" key="5">
    <source>
        <dbReference type="ARBA" id="ARBA00023043"/>
    </source>
</evidence>
<dbReference type="Pfam" id="PF00023">
    <property type="entry name" value="Ank"/>
    <property type="match status" value="1"/>
</dbReference>
<dbReference type="PANTHER" id="PTHR24186">
    <property type="entry name" value="PROTEIN PHOSPHATASE 1 REGULATORY SUBUNIT"/>
    <property type="match status" value="1"/>
</dbReference>
<reference evidence="11" key="1">
    <citation type="journal article" date="2020" name="bioRxiv">
        <title>Hybrid origin of Populus tomentosa Carr. identified through genome sequencing and phylogenomic analysis.</title>
        <authorList>
            <person name="An X."/>
            <person name="Gao K."/>
            <person name="Chen Z."/>
            <person name="Li J."/>
            <person name="Yang X."/>
            <person name="Yang X."/>
            <person name="Zhou J."/>
            <person name="Guo T."/>
            <person name="Zhao T."/>
            <person name="Huang S."/>
            <person name="Miao D."/>
            <person name="Khan W.U."/>
            <person name="Rao P."/>
            <person name="Ye M."/>
            <person name="Lei B."/>
            <person name="Liao W."/>
            <person name="Wang J."/>
            <person name="Ji L."/>
            <person name="Li Y."/>
            <person name="Guo B."/>
            <person name="Mustafa N.S."/>
            <person name="Li S."/>
            <person name="Yun Q."/>
            <person name="Keller S.R."/>
            <person name="Mao J."/>
            <person name="Zhang R."/>
            <person name="Strauss S.H."/>
        </authorList>
    </citation>
    <scope>NUCLEOTIDE SEQUENCE</scope>
    <source>
        <strain evidence="11">GM15</strain>
        <tissue evidence="11">Leaf</tissue>
    </source>
</reference>
<feature type="domain" description="Tf2-1-like SH3-like" evidence="10">
    <location>
        <begin position="113"/>
        <end position="157"/>
    </location>
</feature>
<dbReference type="InterPro" id="IPR056924">
    <property type="entry name" value="SH3_Tf2-1"/>
</dbReference>
<feature type="repeat" description="ANK" evidence="7">
    <location>
        <begin position="361"/>
        <end position="383"/>
    </location>
</feature>
<dbReference type="SMART" id="SM00248">
    <property type="entry name" value="ANK"/>
    <property type="match status" value="5"/>
</dbReference>
<feature type="repeat" description="ANK" evidence="7">
    <location>
        <begin position="290"/>
        <end position="316"/>
    </location>
</feature>
<dbReference type="OrthoDB" id="1585477at2759"/>